<reference evidence="2" key="1">
    <citation type="journal article" date="2015" name="Genome Announc.">
        <title>High-Quality Draft Genome Sequence of Desulfovibrio carbinoliphilus FW-101-2B, an Organic Acid-Oxidizing Sulfate-Reducing Bacterium Isolated from Uranium(VI)-Contaminated Groundwater.</title>
        <authorList>
            <person name="Ramsay B.D."/>
            <person name="Hwang C."/>
            <person name="Woo H.L."/>
            <person name="Carroll S.L."/>
            <person name="Lucas S."/>
            <person name="Han J."/>
            <person name="Lapidus A.L."/>
            <person name="Cheng J.F."/>
            <person name="Goodwin L.A."/>
            <person name="Pitluck S."/>
            <person name="Peters L."/>
            <person name="Chertkov O."/>
            <person name="Held B."/>
            <person name="Detter J.C."/>
            <person name="Han C.S."/>
            <person name="Tapia R."/>
            <person name="Land M.L."/>
            <person name="Hauser L.J."/>
            <person name="Kyrpides N.C."/>
            <person name="Ivanova N.N."/>
            <person name="Mikhailova N."/>
            <person name="Pagani I."/>
            <person name="Woyke T."/>
            <person name="Arkin A.P."/>
            <person name="Dehal P."/>
            <person name="Chivian D."/>
            <person name="Criddle C.S."/>
            <person name="Wu W."/>
            <person name="Chakraborty R."/>
            <person name="Hazen T.C."/>
            <person name="Fields M.W."/>
        </authorList>
    </citation>
    <scope>NUCLEOTIDE SEQUENCE [LARGE SCALE GENOMIC DNA]</scope>
    <source>
        <strain evidence="2">FW-101-2B</strain>
    </source>
</reference>
<accession>G7Q533</accession>
<dbReference type="AlphaFoldDB" id="G7Q533"/>
<dbReference type="Proteomes" id="UP000004662">
    <property type="component" value="Chromosome"/>
</dbReference>
<dbReference type="InterPro" id="IPR052552">
    <property type="entry name" value="YeaO-like"/>
</dbReference>
<organism evidence="1 2">
    <name type="scientific">Solidesulfovibrio carbinoliphilus subsp. oakridgensis</name>
    <dbReference type="NCBI Taxonomy" id="694327"/>
    <lineage>
        <taxon>Bacteria</taxon>
        <taxon>Pseudomonadati</taxon>
        <taxon>Thermodesulfobacteriota</taxon>
        <taxon>Desulfovibrionia</taxon>
        <taxon>Desulfovibrionales</taxon>
        <taxon>Desulfovibrionaceae</taxon>
        <taxon>Solidesulfovibrio</taxon>
    </lineage>
</organism>
<dbReference type="PANTHER" id="PTHR36849:SF1">
    <property type="entry name" value="CYTOPLASMIC PROTEIN"/>
    <property type="match status" value="1"/>
</dbReference>
<gene>
    <name evidence="1" type="ORF">DFW101_1954</name>
</gene>
<evidence type="ECO:0000313" key="2">
    <source>
        <dbReference type="Proteomes" id="UP000004662"/>
    </source>
</evidence>
<protein>
    <recommendedName>
        <fullName evidence="3">Uroporphyrin-III C-methyltransferase</fullName>
    </recommendedName>
</protein>
<dbReference type="EMBL" id="CM001368">
    <property type="protein sequence ID" value="EHJ47960.1"/>
    <property type="molecule type" value="Genomic_DNA"/>
</dbReference>
<evidence type="ECO:0000313" key="1">
    <source>
        <dbReference type="EMBL" id="EHJ47960.1"/>
    </source>
</evidence>
<dbReference type="Pfam" id="PF22752">
    <property type="entry name" value="DUF488-N3i"/>
    <property type="match status" value="1"/>
</dbReference>
<name>G7Q533_9BACT</name>
<dbReference type="STRING" id="694327.DFW101_1954"/>
<dbReference type="OrthoDB" id="9790745at2"/>
<keyword evidence="2" id="KW-1185">Reference proteome</keyword>
<proteinExistence type="predicted"/>
<sequence>MFKIKRIYMEKAQDDGKRYLVDRIWPRGLRKEKAGVDEWLKDVAPSNALRAWFHHDPDRWKEFQERYREELTDPERLSLVQRLRDEAKYSNVTLLFSAKDLEHNNAISLKSILEDQSFPLSLAMPG</sequence>
<evidence type="ECO:0008006" key="3">
    <source>
        <dbReference type="Google" id="ProtNLM"/>
    </source>
</evidence>
<dbReference type="eggNOG" id="COG3189">
    <property type="taxonomic scope" value="Bacteria"/>
</dbReference>
<dbReference type="PANTHER" id="PTHR36849">
    <property type="entry name" value="CYTOPLASMIC PROTEIN-RELATED"/>
    <property type="match status" value="1"/>
</dbReference>
<dbReference type="RefSeq" id="WP_009181345.1">
    <property type="nucleotide sequence ID" value="NZ_CM001368.1"/>
</dbReference>
<dbReference type="HOGENOM" id="CLU_137928_0_0_7"/>